<evidence type="ECO:0000256" key="1">
    <source>
        <dbReference type="SAM" id="MobiDB-lite"/>
    </source>
</evidence>
<dbReference type="Proteomes" id="UP000550707">
    <property type="component" value="Unassembled WGS sequence"/>
</dbReference>
<feature type="region of interest" description="Disordered" evidence="1">
    <location>
        <begin position="104"/>
        <end position="130"/>
    </location>
</feature>
<name>A0A7J8DBW9_MOLMO</name>
<protein>
    <submittedName>
        <fullName evidence="2">Uncharacterized protein</fullName>
    </submittedName>
</protein>
<gene>
    <name evidence="2" type="ORF">HJG59_009360</name>
</gene>
<organism evidence="2 3">
    <name type="scientific">Molossus molossus</name>
    <name type="common">Pallas' mastiff bat</name>
    <name type="synonym">Vespertilio molossus</name>
    <dbReference type="NCBI Taxonomy" id="27622"/>
    <lineage>
        <taxon>Eukaryota</taxon>
        <taxon>Metazoa</taxon>
        <taxon>Chordata</taxon>
        <taxon>Craniata</taxon>
        <taxon>Vertebrata</taxon>
        <taxon>Euteleostomi</taxon>
        <taxon>Mammalia</taxon>
        <taxon>Eutheria</taxon>
        <taxon>Laurasiatheria</taxon>
        <taxon>Chiroptera</taxon>
        <taxon>Yangochiroptera</taxon>
        <taxon>Molossidae</taxon>
        <taxon>Molossus</taxon>
    </lineage>
</organism>
<evidence type="ECO:0000313" key="2">
    <source>
        <dbReference type="EMBL" id="KAF6420630.1"/>
    </source>
</evidence>
<keyword evidence="3" id="KW-1185">Reference proteome</keyword>
<evidence type="ECO:0000313" key="3">
    <source>
        <dbReference type="Proteomes" id="UP000550707"/>
    </source>
</evidence>
<reference evidence="2 3" key="1">
    <citation type="journal article" date="2020" name="Nature">
        <title>Six reference-quality genomes reveal evolution of bat adaptations.</title>
        <authorList>
            <person name="Jebb D."/>
            <person name="Huang Z."/>
            <person name="Pippel M."/>
            <person name="Hughes G.M."/>
            <person name="Lavrichenko K."/>
            <person name="Devanna P."/>
            <person name="Winkler S."/>
            <person name="Jermiin L.S."/>
            <person name="Skirmuntt E.C."/>
            <person name="Katzourakis A."/>
            <person name="Burkitt-Gray L."/>
            <person name="Ray D.A."/>
            <person name="Sullivan K.A.M."/>
            <person name="Roscito J.G."/>
            <person name="Kirilenko B.M."/>
            <person name="Davalos L.M."/>
            <person name="Corthals A.P."/>
            <person name="Power M.L."/>
            <person name="Jones G."/>
            <person name="Ransome R.D."/>
            <person name="Dechmann D.K.N."/>
            <person name="Locatelli A.G."/>
            <person name="Puechmaille S.J."/>
            <person name="Fedrigo O."/>
            <person name="Jarvis E.D."/>
            <person name="Hiller M."/>
            <person name="Vernes S.C."/>
            <person name="Myers E.W."/>
            <person name="Teeling E.C."/>
        </authorList>
    </citation>
    <scope>NUCLEOTIDE SEQUENCE [LARGE SCALE GENOMIC DNA]</scope>
    <source>
        <strain evidence="2">MMolMol1</strain>
        <tissue evidence="2">Muscle</tissue>
    </source>
</reference>
<sequence length="130" mass="14591">MRGEALHRGLKEEEELGGARLLNRGLKEEEELGGARLLNRGLKEKEELGGARLLNRKVCSQDLILEAAKEANPDEGNFAFHFSPPVSFNLRLKEDFHPQFFPDASTASAEEQSFSSQPALTRDRRLCAQR</sequence>
<dbReference type="EMBL" id="JACASF010000018">
    <property type="protein sequence ID" value="KAF6420630.1"/>
    <property type="molecule type" value="Genomic_DNA"/>
</dbReference>
<dbReference type="InParanoid" id="A0A7J8DBW9"/>
<feature type="compositionally biased region" description="Basic and acidic residues" evidence="1">
    <location>
        <begin position="121"/>
        <end position="130"/>
    </location>
</feature>
<accession>A0A7J8DBW9</accession>
<proteinExistence type="predicted"/>
<dbReference type="AlphaFoldDB" id="A0A7J8DBW9"/>
<feature type="compositionally biased region" description="Polar residues" evidence="1">
    <location>
        <begin position="105"/>
        <end position="119"/>
    </location>
</feature>
<comment type="caution">
    <text evidence="2">The sequence shown here is derived from an EMBL/GenBank/DDBJ whole genome shotgun (WGS) entry which is preliminary data.</text>
</comment>